<protein>
    <submittedName>
        <fullName evidence="1">Uncharacterized protein</fullName>
    </submittedName>
</protein>
<reference evidence="1 2" key="2">
    <citation type="journal article" date="2022" name="Mol. Ecol. Resour.">
        <title>The genomes of chicory, endive, great burdock and yacon provide insights into Asteraceae paleo-polyploidization history and plant inulin production.</title>
        <authorList>
            <person name="Fan W."/>
            <person name="Wang S."/>
            <person name="Wang H."/>
            <person name="Wang A."/>
            <person name="Jiang F."/>
            <person name="Liu H."/>
            <person name="Zhao H."/>
            <person name="Xu D."/>
            <person name="Zhang Y."/>
        </authorList>
    </citation>
    <scope>NUCLEOTIDE SEQUENCE [LARGE SCALE GENOMIC DNA]</scope>
    <source>
        <strain evidence="2">cv. Punajuju</strain>
        <tissue evidence="1">Leaves</tissue>
    </source>
</reference>
<reference evidence="2" key="1">
    <citation type="journal article" date="2022" name="Mol. Ecol. Resour.">
        <title>The genomes of chicory, endive, great burdock and yacon provide insights into Asteraceae palaeo-polyploidization history and plant inulin production.</title>
        <authorList>
            <person name="Fan W."/>
            <person name="Wang S."/>
            <person name="Wang H."/>
            <person name="Wang A."/>
            <person name="Jiang F."/>
            <person name="Liu H."/>
            <person name="Zhao H."/>
            <person name="Xu D."/>
            <person name="Zhang Y."/>
        </authorList>
    </citation>
    <scope>NUCLEOTIDE SEQUENCE [LARGE SCALE GENOMIC DNA]</scope>
    <source>
        <strain evidence="2">cv. Punajuju</strain>
    </source>
</reference>
<organism evidence="1 2">
    <name type="scientific">Cichorium intybus</name>
    <name type="common">Chicory</name>
    <dbReference type="NCBI Taxonomy" id="13427"/>
    <lineage>
        <taxon>Eukaryota</taxon>
        <taxon>Viridiplantae</taxon>
        <taxon>Streptophyta</taxon>
        <taxon>Embryophyta</taxon>
        <taxon>Tracheophyta</taxon>
        <taxon>Spermatophyta</taxon>
        <taxon>Magnoliopsida</taxon>
        <taxon>eudicotyledons</taxon>
        <taxon>Gunneridae</taxon>
        <taxon>Pentapetalae</taxon>
        <taxon>asterids</taxon>
        <taxon>campanulids</taxon>
        <taxon>Asterales</taxon>
        <taxon>Asteraceae</taxon>
        <taxon>Cichorioideae</taxon>
        <taxon>Cichorieae</taxon>
        <taxon>Cichoriinae</taxon>
        <taxon>Cichorium</taxon>
    </lineage>
</organism>
<evidence type="ECO:0000313" key="1">
    <source>
        <dbReference type="EMBL" id="KAI3709332.1"/>
    </source>
</evidence>
<gene>
    <name evidence="1" type="ORF">L2E82_39092</name>
</gene>
<accession>A0ACB9AHI2</accession>
<dbReference type="EMBL" id="CM042015">
    <property type="protein sequence ID" value="KAI3709332.1"/>
    <property type="molecule type" value="Genomic_DNA"/>
</dbReference>
<sequence>MEIKENEPIAFTYEVTFIESDIKWPSRWNAYMKTEGAKVHWFSIVNSLIVVTFMAGIILVIFLKRVKRDLTHHEETQSQMHEEYSNSKLVVPDVLRAPSNPALFCVMVGTGVQIIGTAVVTIAFSALGFTSLASRSVLVTGMLISYIFLGILAGYIAVRMWRTIFSGDHNNWISISWKVACFFPGIAFFILSLLNFLLSDSHSTRAIPFPLLVTLILRWFCISVPLTFAGGYFATKTSYTEYTITPNQIAREIPSKNHPSWLSILFAGTLPFGTLFMEINFIIFGYTLRWVLDLDGHSHYVSDRHCWLLFVFLVCALLVLVYEA</sequence>
<keyword evidence="2" id="KW-1185">Reference proteome</keyword>
<evidence type="ECO:0000313" key="2">
    <source>
        <dbReference type="Proteomes" id="UP001055811"/>
    </source>
</evidence>
<comment type="caution">
    <text evidence="1">The sequence shown here is derived from an EMBL/GenBank/DDBJ whole genome shotgun (WGS) entry which is preliminary data.</text>
</comment>
<dbReference type="Proteomes" id="UP001055811">
    <property type="component" value="Linkage Group LG07"/>
</dbReference>
<proteinExistence type="predicted"/>
<name>A0ACB9AHI2_CICIN</name>